<protein>
    <recommendedName>
        <fullName evidence="3">Activator of Hsp90 ATPase homolog 1-like protein</fullName>
    </recommendedName>
</protein>
<sequence>MNNQDFTTTIIVDQTSKEAFDAINNVRGWWSEDIEGGTSKLNDEFTYKAKDLHRCTMKLIEVVPNKKVVWLVLDNYFNFTKDQTEWIGTKIIFDISEQDNKTQIRFTHLGLIPLYECYEICFNAWTNYITSSLLNLITTGKGEPNKK</sequence>
<dbReference type="Gene3D" id="3.30.530.20">
    <property type="match status" value="1"/>
</dbReference>
<keyword evidence="2" id="KW-1185">Reference proteome</keyword>
<organism evidence="1 2">
    <name type="scientific">Mucilaginibacter pineti</name>
    <dbReference type="NCBI Taxonomy" id="1391627"/>
    <lineage>
        <taxon>Bacteria</taxon>
        <taxon>Pseudomonadati</taxon>
        <taxon>Bacteroidota</taxon>
        <taxon>Sphingobacteriia</taxon>
        <taxon>Sphingobacteriales</taxon>
        <taxon>Sphingobacteriaceae</taxon>
        <taxon>Mucilaginibacter</taxon>
    </lineage>
</organism>
<dbReference type="InterPro" id="IPR023393">
    <property type="entry name" value="START-like_dom_sf"/>
</dbReference>
<dbReference type="AlphaFoldDB" id="A0A1G6UIT3"/>
<proteinExistence type="predicted"/>
<dbReference type="EMBL" id="FNAI01000001">
    <property type="protein sequence ID" value="SDD41298.1"/>
    <property type="molecule type" value="Genomic_DNA"/>
</dbReference>
<gene>
    <name evidence="1" type="ORF">SAMN05216464_101666</name>
</gene>
<dbReference type="OrthoDB" id="287565at2"/>
<evidence type="ECO:0008006" key="3">
    <source>
        <dbReference type="Google" id="ProtNLM"/>
    </source>
</evidence>
<dbReference type="STRING" id="1391627.SAMN05216464_101666"/>
<dbReference type="RefSeq" id="WP_091144208.1">
    <property type="nucleotide sequence ID" value="NZ_FNAI01000001.1"/>
</dbReference>
<evidence type="ECO:0000313" key="1">
    <source>
        <dbReference type="EMBL" id="SDD41298.1"/>
    </source>
</evidence>
<dbReference type="SUPFAM" id="SSF55961">
    <property type="entry name" value="Bet v1-like"/>
    <property type="match status" value="1"/>
</dbReference>
<dbReference type="Proteomes" id="UP000199072">
    <property type="component" value="Unassembled WGS sequence"/>
</dbReference>
<evidence type="ECO:0000313" key="2">
    <source>
        <dbReference type="Proteomes" id="UP000199072"/>
    </source>
</evidence>
<accession>A0A1G6UIT3</accession>
<name>A0A1G6UIT3_9SPHI</name>
<reference evidence="1 2" key="1">
    <citation type="submission" date="2016-10" db="EMBL/GenBank/DDBJ databases">
        <authorList>
            <person name="de Groot N.N."/>
        </authorList>
    </citation>
    <scope>NUCLEOTIDE SEQUENCE [LARGE SCALE GENOMIC DNA]</scope>
    <source>
        <strain evidence="1 2">47C3B</strain>
    </source>
</reference>